<dbReference type="Proteomes" id="UP000019471">
    <property type="component" value="Unassembled WGS sequence"/>
</dbReference>
<accession>W9WRQ8</accession>
<evidence type="ECO:0000256" key="1">
    <source>
        <dbReference type="SAM" id="MobiDB-lite"/>
    </source>
</evidence>
<dbReference type="OrthoDB" id="4142615at2759"/>
<protein>
    <recommendedName>
        <fullName evidence="4">C3H1-type domain-containing protein</fullName>
    </recommendedName>
</protein>
<dbReference type="RefSeq" id="XP_007747811.1">
    <property type="nucleotide sequence ID" value="XM_007749621.1"/>
</dbReference>
<organism evidence="2 3">
    <name type="scientific">Cladophialophora psammophila CBS 110553</name>
    <dbReference type="NCBI Taxonomy" id="1182543"/>
    <lineage>
        <taxon>Eukaryota</taxon>
        <taxon>Fungi</taxon>
        <taxon>Dikarya</taxon>
        <taxon>Ascomycota</taxon>
        <taxon>Pezizomycotina</taxon>
        <taxon>Eurotiomycetes</taxon>
        <taxon>Chaetothyriomycetidae</taxon>
        <taxon>Chaetothyriales</taxon>
        <taxon>Herpotrichiellaceae</taxon>
        <taxon>Cladophialophora</taxon>
    </lineage>
</organism>
<name>W9WRQ8_9EURO</name>
<gene>
    <name evidence="2" type="ORF">A1O5_09041</name>
</gene>
<proteinExistence type="predicted"/>
<dbReference type="EMBL" id="AMGX01000015">
    <property type="protein sequence ID" value="EXJ67695.1"/>
    <property type="molecule type" value="Genomic_DNA"/>
</dbReference>
<evidence type="ECO:0000313" key="3">
    <source>
        <dbReference type="Proteomes" id="UP000019471"/>
    </source>
</evidence>
<dbReference type="GeneID" id="19193738"/>
<dbReference type="STRING" id="1182543.W9WRQ8"/>
<evidence type="ECO:0000313" key="2">
    <source>
        <dbReference type="EMBL" id="EXJ67695.1"/>
    </source>
</evidence>
<evidence type="ECO:0008006" key="4">
    <source>
        <dbReference type="Google" id="ProtNLM"/>
    </source>
</evidence>
<feature type="compositionally biased region" description="Basic and acidic residues" evidence="1">
    <location>
        <begin position="135"/>
        <end position="153"/>
    </location>
</feature>
<keyword evidence="3" id="KW-1185">Reference proteome</keyword>
<dbReference type="HOGENOM" id="CLU_801671_0_0_1"/>
<dbReference type="AlphaFoldDB" id="W9WRQ8"/>
<sequence length="371" mass="41074">MPAANPRNKLYTCRYWALGPGCPNTDAFGWLTCEFAHCDTGRLASSVQQRGTCLPWKHFGYCGSGVGCWYEHRETGVTGLYQGTVELAGFELEVADAATEAGFNTFNHEALFDLIWAVKRLALQAGSCHFQRTRPPKDPIYPDRYRPSGIGDNERMKRGAVTIEPPENHSVELKFHPVQPLMRKRPPNDRKQENLIDLTLSSDNETNPTDSSNAIFKRQKMVGGSDNPTAVDHRLRASTALRGRSASFTSVLRFSKRPSRAAHKPANKGAQAAAAIPVMLKAPLAAEDEISKQLLLVKAKLDDARNSMNTCQGTMKALFDAHYERFDNDQMMLALKNLRSSMNQVHDGGKEGAEEVDKAIVLLGVKKDCIL</sequence>
<comment type="caution">
    <text evidence="2">The sequence shown here is derived from an EMBL/GenBank/DDBJ whole genome shotgun (WGS) entry which is preliminary data.</text>
</comment>
<reference evidence="2 3" key="1">
    <citation type="submission" date="2013-03" db="EMBL/GenBank/DDBJ databases">
        <title>The Genome Sequence of Cladophialophora psammophila CBS 110553.</title>
        <authorList>
            <consortium name="The Broad Institute Genomics Platform"/>
            <person name="Cuomo C."/>
            <person name="de Hoog S."/>
            <person name="Gorbushina A."/>
            <person name="Walker B."/>
            <person name="Young S.K."/>
            <person name="Zeng Q."/>
            <person name="Gargeya S."/>
            <person name="Fitzgerald M."/>
            <person name="Haas B."/>
            <person name="Abouelleil A."/>
            <person name="Allen A.W."/>
            <person name="Alvarado L."/>
            <person name="Arachchi H.M."/>
            <person name="Berlin A.M."/>
            <person name="Chapman S.B."/>
            <person name="Gainer-Dewar J."/>
            <person name="Goldberg J."/>
            <person name="Griggs A."/>
            <person name="Gujja S."/>
            <person name="Hansen M."/>
            <person name="Howarth C."/>
            <person name="Imamovic A."/>
            <person name="Ireland A."/>
            <person name="Larimer J."/>
            <person name="McCowan C."/>
            <person name="Murphy C."/>
            <person name="Pearson M."/>
            <person name="Poon T.W."/>
            <person name="Priest M."/>
            <person name="Roberts A."/>
            <person name="Saif S."/>
            <person name="Shea T."/>
            <person name="Sisk P."/>
            <person name="Sykes S."/>
            <person name="Wortman J."/>
            <person name="Nusbaum C."/>
            <person name="Birren B."/>
        </authorList>
    </citation>
    <scope>NUCLEOTIDE SEQUENCE [LARGE SCALE GENOMIC DNA]</scope>
    <source>
        <strain evidence="2 3">CBS 110553</strain>
    </source>
</reference>
<feature type="region of interest" description="Disordered" evidence="1">
    <location>
        <begin position="134"/>
        <end position="153"/>
    </location>
</feature>
<dbReference type="eggNOG" id="ENOG502T4X7">
    <property type="taxonomic scope" value="Eukaryota"/>
</dbReference>